<feature type="transmembrane region" description="Helical" evidence="7">
    <location>
        <begin position="112"/>
        <end position="133"/>
    </location>
</feature>
<protein>
    <submittedName>
        <fullName evidence="8">Energy-coupling factor ABC transporter permease</fullName>
    </submittedName>
</protein>
<keyword evidence="4 7" id="KW-0812">Transmembrane</keyword>
<evidence type="ECO:0000256" key="4">
    <source>
        <dbReference type="ARBA" id="ARBA00022692"/>
    </source>
</evidence>
<evidence type="ECO:0000256" key="5">
    <source>
        <dbReference type="ARBA" id="ARBA00022989"/>
    </source>
</evidence>
<feature type="transmembrane region" description="Helical" evidence="7">
    <location>
        <begin position="44"/>
        <end position="62"/>
    </location>
</feature>
<feature type="transmembrane region" description="Helical" evidence="7">
    <location>
        <begin position="142"/>
        <end position="163"/>
    </location>
</feature>
<reference evidence="9" key="1">
    <citation type="journal article" date="2019" name="Int. J. Syst. Evol. Microbiol.">
        <title>The Global Catalogue of Microorganisms (GCM) 10K type strain sequencing project: providing services to taxonomists for standard genome sequencing and annotation.</title>
        <authorList>
            <consortium name="The Broad Institute Genomics Platform"/>
            <consortium name="The Broad Institute Genome Sequencing Center for Infectious Disease"/>
            <person name="Wu L."/>
            <person name="Ma J."/>
        </authorList>
    </citation>
    <scope>NUCLEOTIDE SEQUENCE [LARGE SCALE GENOMIC DNA]</scope>
    <source>
        <strain evidence="9">KCTC 42424</strain>
    </source>
</reference>
<gene>
    <name evidence="8" type="ORF">ACFOMG_00050</name>
</gene>
<dbReference type="RefSeq" id="WP_376864055.1">
    <property type="nucleotide sequence ID" value="NZ_JBHRYB010000001.1"/>
</dbReference>
<dbReference type="EMBL" id="JBHRYB010000001">
    <property type="protein sequence ID" value="MFC3678498.1"/>
    <property type="molecule type" value="Genomic_DNA"/>
</dbReference>
<evidence type="ECO:0000256" key="1">
    <source>
        <dbReference type="ARBA" id="ARBA00004651"/>
    </source>
</evidence>
<keyword evidence="5 7" id="KW-1133">Transmembrane helix</keyword>
<sequence>MLKTPDVVLALPGWLLLLSALLSVLLMGIALRRVNWQALREYRGTQHLFWGSVVVVAVFWYLRAGIQPGIEFHILGYTALMLMMGWPLALLAAFFIQLLMLISGQFVWQELGYQYLFFSVLPVLFSYSFYLLVYRRLTHNPFIYILLAGFFNAALTHAFTDLLRSALLTLLEIYSPQLIWRDYLRYLPLMMFPEGVVNGMFISGMVVFHSRWLSTFDEDSYFR</sequence>
<keyword evidence="6 7" id="KW-0472">Membrane</keyword>
<feature type="transmembrane region" description="Helical" evidence="7">
    <location>
        <begin position="7"/>
        <end position="32"/>
    </location>
</feature>
<evidence type="ECO:0000313" key="9">
    <source>
        <dbReference type="Proteomes" id="UP001595722"/>
    </source>
</evidence>
<name>A0ABV7VLX4_9GAMM</name>
<dbReference type="Pfam" id="PF01891">
    <property type="entry name" value="CbiM"/>
    <property type="match status" value="1"/>
</dbReference>
<evidence type="ECO:0000256" key="2">
    <source>
        <dbReference type="ARBA" id="ARBA00022448"/>
    </source>
</evidence>
<accession>A0ABV7VLX4</accession>
<keyword evidence="2" id="KW-0813">Transport</keyword>
<feature type="transmembrane region" description="Helical" evidence="7">
    <location>
        <begin position="183"/>
        <end position="208"/>
    </location>
</feature>
<evidence type="ECO:0000313" key="8">
    <source>
        <dbReference type="EMBL" id="MFC3678498.1"/>
    </source>
</evidence>
<dbReference type="InterPro" id="IPR002751">
    <property type="entry name" value="CbiM/NikMN"/>
</dbReference>
<dbReference type="Gene3D" id="1.10.1760.20">
    <property type="match status" value="1"/>
</dbReference>
<keyword evidence="9" id="KW-1185">Reference proteome</keyword>
<evidence type="ECO:0000256" key="6">
    <source>
        <dbReference type="ARBA" id="ARBA00023136"/>
    </source>
</evidence>
<dbReference type="Proteomes" id="UP001595722">
    <property type="component" value="Unassembled WGS sequence"/>
</dbReference>
<comment type="caution">
    <text evidence="8">The sequence shown here is derived from an EMBL/GenBank/DDBJ whole genome shotgun (WGS) entry which is preliminary data.</text>
</comment>
<evidence type="ECO:0000256" key="7">
    <source>
        <dbReference type="SAM" id="Phobius"/>
    </source>
</evidence>
<comment type="subcellular location">
    <subcellularLocation>
        <location evidence="1">Cell membrane</location>
        <topology evidence="1">Multi-pass membrane protein</topology>
    </subcellularLocation>
</comment>
<evidence type="ECO:0000256" key="3">
    <source>
        <dbReference type="ARBA" id="ARBA00022475"/>
    </source>
</evidence>
<feature type="transmembrane region" description="Helical" evidence="7">
    <location>
        <begin position="74"/>
        <end position="100"/>
    </location>
</feature>
<proteinExistence type="predicted"/>
<organism evidence="8 9">
    <name type="scientific">Bacterioplanoides pacificum</name>
    <dbReference type="NCBI Taxonomy" id="1171596"/>
    <lineage>
        <taxon>Bacteria</taxon>
        <taxon>Pseudomonadati</taxon>
        <taxon>Pseudomonadota</taxon>
        <taxon>Gammaproteobacteria</taxon>
        <taxon>Oceanospirillales</taxon>
        <taxon>Oceanospirillaceae</taxon>
        <taxon>Bacterioplanoides</taxon>
    </lineage>
</organism>
<keyword evidence="3" id="KW-1003">Cell membrane</keyword>